<dbReference type="SMART" id="SM00014">
    <property type="entry name" value="acidPPc"/>
    <property type="match status" value="1"/>
</dbReference>
<dbReference type="EMBL" id="JAAFYZ010000253">
    <property type="protein sequence ID" value="MBS2553430.1"/>
    <property type="molecule type" value="Genomic_DNA"/>
</dbReference>
<dbReference type="InterPro" id="IPR036938">
    <property type="entry name" value="PAP2/HPO_sf"/>
</dbReference>
<keyword evidence="4" id="KW-1185">Reference proteome</keyword>
<evidence type="ECO:0000313" key="4">
    <source>
        <dbReference type="Proteomes" id="UP000730482"/>
    </source>
</evidence>
<name>A0ABS5L4Z6_9ACTN</name>
<reference evidence="3 4" key="1">
    <citation type="submission" date="2020-02" db="EMBL/GenBank/DDBJ databases">
        <title>Acidophilic actinobacteria isolated from forest soil.</title>
        <authorList>
            <person name="Golinska P."/>
        </authorList>
    </citation>
    <scope>NUCLEOTIDE SEQUENCE [LARGE SCALE GENOMIC DNA]</scope>
    <source>
        <strain evidence="3 4">NL8</strain>
    </source>
</reference>
<sequence>MPKVRHWVAIPLALFAAALALGLIAAHTSLTRSTELSWNSHIQQLRTGWLNRVTLDLANIASPVGGLVITVLIALFFLWRRNPVQACATFLVIAIGWNSSEVAKIIVARHRPPAVYSLAPETGSNSFPSGHTAFAFSLAVALCMLAIGTRWFRLAVVLGALWTVLIGFDRLYIGAHYPFDVLGSVLVSTSAIVFLTGLWHGWIAANLYRVPLLAKFGPVPGPAAVPETASVAG</sequence>
<dbReference type="PANTHER" id="PTHR14969:SF13">
    <property type="entry name" value="AT30094P"/>
    <property type="match status" value="1"/>
</dbReference>
<dbReference type="Gene3D" id="1.20.144.10">
    <property type="entry name" value="Phosphatidic acid phosphatase type 2/haloperoxidase"/>
    <property type="match status" value="1"/>
</dbReference>
<feature type="transmembrane region" description="Helical" evidence="1">
    <location>
        <begin position="57"/>
        <end position="79"/>
    </location>
</feature>
<gene>
    <name evidence="3" type="ORF">KGQ19_41915</name>
</gene>
<feature type="domain" description="Phosphatidic acid phosphatase type 2/haloperoxidase" evidence="2">
    <location>
        <begin position="85"/>
        <end position="196"/>
    </location>
</feature>
<dbReference type="CDD" id="cd03392">
    <property type="entry name" value="PAP2_like_2"/>
    <property type="match status" value="1"/>
</dbReference>
<dbReference type="PANTHER" id="PTHR14969">
    <property type="entry name" value="SPHINGOSINE-1-PHOSPHATE PHOSPHOHYDROLASE"/>
    <property type="match status" value="1"/>
</dbReference>
<proteinExistence type="predicted"/>
<dbReference type="InterPro" id="IPR000326">
    <property type="entry name" value="PAP2/HPO"/>
</dbReference>
<feature type="transmembrane region" description="Helical" evidence="1">
    <location>
        <begin position="185"/>
        <end position="205"/>
    </location>
</feature>
<feature type="transmembrane region" description="Helical" evidence="1">
    <location>
        <begin position="127"/>
        <end position="147"/>
    </location>
</feature>
<keyword evidence="1" id="KW-0812">Transmembrane</keyword>
<keyword evidence="1" id="KW-0472">Membrane</keyword>
<dbReference type="SUPFAM" id="SSF48317">
    <property type="entry name" value="Acid phosphatase/Vanadium-dependent haloperoxidase"/>
    <property type="match status" value="1"/>
</dbReference>
<dbReference type="Pfam" id="PF01569">
    <property type="entry name" value="PAP2"/>
    <property type="match status" value="1"/>
</dbReference>
<protein>
    <submittedName>
        <fullName evidence="3">Phosphatase PAP2 family protein</fullName>
    </submittedName>
</protein>
<evidence type="ECO:0000313" key="3">
    <source>
        <dbReference type="EMBL" id="MBS2553430.1"/>
    </source>
</evidence>
<organism evidence="3 4">
    <name type="scientific">Catenulispora pinistramenti</name>
    <dbReference type="NCBI Taxonomy" id="2705254"/>
    <lineage>
        <taxon>Bacteria</taxon>
        <taxon>Bacillati</taxon>
        <taxon>Actinomycetota</taxon>
        <taxon>Actinomycetes</taxon>
        <taxon>Catenulisporales</taxon>
        <taxon>Catenulisporaceae</taxon>
        <taxon>Catenulispora</taxon>
    </lineage>
</organism>
<evidence type="ECO:0000259" key="2">
    <source>
        <dbReference type="SMART" id="SM00014"/>
    </source>
</evidence>
<evidence type="ECO:0000256" key="1">
    <source>
        <dbReference type="SAM" id="Phobius"/>
    </source>
</evidence>
<keyword evidence="1" id="KW-1133">Transmembrane helix</keyword>
<feature type="transmembrane region" description="Helical" evidence="1">
    <location>
        <begin position="86"/>
        <end position="107"/>
    </location>
</feature>
<dbReference type="Proteomes" id="UP000730482">
    <property type="component" value="Unassembled WGS sequence"/>
</dbReference>
<accession>A0ABS5L4Z6</accession>
<feature type="transmembrane region" description="Helical" evidence="1">
    <location>
        <begin position="154"/>
        <end position="173"/>
    </location>
</feature>
<dbReference type="RefSeq" id="WP_212019966.1">
    <property type="nucleotide sequence ID" value="NZ_JAAFYZ010000253.1"/>
</dbReference>
<comment type="caution">
    <text evidence="3">The sequence shown here is derived from an EMBL/GenBank/DDBJ whole genome shotgun (WGS) entry which is preliminary data.</text>
</comment>